<evidence type="ECO:0000313" key="1">
    <source>
        <dbReference type="EMBL" id="WXB15005.1"/>
    </source>
</evidence>
<reference evidence="1 2" key="1">
    <citation type="submission" date="2021-12" db="EMBL/GenBank/DDBJ databases">
        <title>Discovery of the Pendulisporaceae a myxobacterial family with distinct sporulation behavior and unique specialized metabolism.</title>
        <authorList>
            <person name="Garcia R."/>
            <person name="Popoff A."/>
            <person name="Bader C.D."/>
            <person name="Loehr J."/>
            <person name="Walesch S."/>
            <person name="Walt C."/>
            <person name="Boldt J."/>
            <person name="Bunk B."/>
            <person name="Haeckl F.J.F.P.J."/>
            <person name="Gunesch A.P."/>
            <person name="Birkelbach J."/>
            <person name="Nuebel U."/>
            <person name="Pietschmann T."/>
            <person name="Bach T."/>
            <person name="Mueller R."/>
        </authorList>
    </citation>
    <scope>NUCLEOTIDE SEQUENCE [LARGE SCALE GENOMIC DNA]</scope>
    <source>
        <strain evidence="1 2">MSr11954</strain>
    </source>
</reference>
<dbReference type="InterPro" id="IPR007801">
    <property type="entry name" value="MbnB/TglH/ChrH"/>
</dbReference>
<accession>A0ABZ2LW94</accession>
<dbReference type="EMBL" id="CP089984">
    <property type="protein sequence ID" value="WXB15005.1"/>
    <property type="molecule type" value="Genomic_DNA"/>
</dbReference>
<dbReference type="Proteomes" id="UP001370348">
    <property type="component" value="Chromosome"/>
</dbReference>
<organism evidence="1 2">
    <name type="scientific">Pendulispora albinea</name>
    <dbReference type="NCBI Taxonomy" id="2741071"/>
    <lineage>
        <taxon>Bacteria</taxon>
        <taxon>Pseudomonadati</taxon>
        <taxon>Myxococcota</taxon>
        <taxon>Myxococcia</taxon>
        <taxon>Myxococcales</taxon>
        <taxon>Sorangiineae</taxon>
        <taxon>Pendulisporaceae</taxon>
        <taxon>Pendulispora</taxon>
    </lineage>
</organism>
<dbReference type="NCBIfam" id="NF003818">
    <property type="entry name" value="PRK05409.1"/>
    <property type="match status" value="1"/>
</dbReference>
<keyword evidence="2" id="KW-1185">Reference proteome</keyword>
<dbReference type="PANTHER" id="PTHR42194:SF1">
    <property type="entry name" value="UPF0276 PROTEIN HI_1600"/>
    <property type="match status" value="1"/>
</dbReference>
<protein>
    <submittedName>
        <fullName evidence="1">DUF692 domain-containing protein</fullName>
    </submittedName>
</protein>
<dbReference type="SUPFAM" id="SSF51658">
    <property type="entry name" value="Xylose isomerase-like"/>
    <property type="match status" value="1"/>
</dbReference>
<dbReference type="Pfam" id="PF05114">
    <property type="entry name" value="MbnB_TglH_ChrH"/>
    <property type="match status" value="1"/>
</dbReference>
<dbReference type="Gene3D" id="3.20.20.150">
    <property type="entry name" value="Divalent-metal-dependent TIM barrel enzymes"/>
    <property type="match status" value="1"/>
</dbReference>
<gene>
    <name evidence="1" type="ORF">LZC94_45205</name>
</gene>
<dbReference type="InterPro" id="IPR036237">
    <property type="entry name" value="Xyl_isomerase-like_sf"/>
</dbReference>
<dbReference type="RefSeq" id="WP_394824628.1">
    <property type="nucleotide sequence ID" value="NZ_CP089984.1"/>
</dbReference>
<name>A0ABZ2LW94_9BACT</name>
<dbReference type="PANTHER" id="PTHR42194">
    <property type="entry name" value="UPF0276 PROTEIN HI_1600"/>
    <property type="match status" value="1"/>
</dbReference>
<sequence>MRAKVGLGLRWEFVDELVAGLPEELDFLEIAPENYIGRGGYHRAGLLRLAQRYPLLAHGLTLSLGGTEPFDGAFLRELRTFLEEVRAPYHSDHLCFGASGGRVLHELLPIAFTRASLGRIVDRAREVMDALGMPLAVENISYYLPPGRAEIEEPDFLAELCERAGCGLLLDVNNAFVNATNLGFDVQRWLDRAPLERTVHIHVAGGEWMDAPGGERLLVDTHGADVPDPVYALLERALARTGPVPILLERDHAIPPLDGLLAEVRRVRAVADRVWTAAGGGIEGYAAGQVARWLGGQLEDEAGG</sequence>
<evidence type="ECO:0000313" key="2">
    <source>
        <dbReference type="Proteomes" id="UP001370348"/>
    </source>
</evidence>
<proteinExistence type="predicted"/>